<accession>A0A379US99</accession>
<evidence type="ECO:0000313" key="1">
    <source>
        <dbReference type="EMBL" id="SUG70296.1"/>
    </source>
</evidence>
<name>A0A379US99_SALET</name>
<reference evidence="1 2" key="1">
    <citation type="submission" date="2018-06" db="EMBL/GenBank/DDBJ databases">
        <authorList>
            <consortium name="Pathogen Informatics"/>
            <person name="Doyle S."/>
        </authorList>
    </citation>
    <scope>NUCLEOTIDE SEQUENCE [LARGE SCALE GENOMIC DNA]</scope>
    <source>
        <strain evidence="1 2">NCTC5798</strain>
    </source>
</reference>
<dbReference type="AlphaFoldDB" id="A0A379US99"/>
<dbReference type="EMBL" id="UGXK01000001">
    <property type="protein sequence ID" value="SUG70296.1"/>
    <property type="molecule type" value="Genomic_DNA"/>
</dbReference>
<protein>
    <submittedName>
        <fullName evidence="1">Uncharacterized protein</fullName>
    </submittedName>
</protein>
<evidence type="ECO:0000313" key="2">
    <source>
        <dbReference type="Proteomes" id="UP000255534"/>
    </source>
</evidence>
<organism evidence="1 2">
    <name type="scientific">Salmonella enterica I</name>
    <dbReference type="NCBI Taxonomy" id="59201"/>
    <lineage>
        <taxon>Bacteria</taxon>
        <taxon>Pseudomonadati</taxon>
        <taxon>Pseudomonadota</taxon>
        <taxon>Gammaproteobacteria</taxon>
        <taxon>Enterobacterales</taxon>
        <taxon>Enterobacteriaceae</taxon>
        <taxon>Salmonella</taxon>
    </lineage>
</organism>
<sequence length="55" mass="5833">MSFCMICPQNIGSTTIPIVGQDTRGAAQSSYQVTNAGPGYAGKYQNRTTGQYKGI</sequence>
<gene>
    <name evidence="1" type="ORF">NCTC5798_01400</name>
</gene>
<proteinExistence type="predicted"/>
<dbReference type="Proteomes" id="UP000255534">
    <property type="component" value="Unassembled WGS sequence"/>
</dbReference>